<proteinExistence type="predicted"/>
<keyword evidence="6" id="KW-0235">DNA replication</keyword>
<evidence type="ECO:0000256" key="10">
    <source>
        <dbReference type="ARBA" id="ARBA00022759"/>
    </source>
</evidence>
<keyword evidence="10" id="KW-0255">Endonuclease</keyword>
<dbReference type="PROSITE" id="PS52020">
    <property type="entry name" value="CRESS_DNA_REP"/>
    <property type="match status" value="1"/>
</dbReference>
<organism evidence="17">
    <name type="scientific">Cressdnaviricota sp</name>
    <dbReference type="NCBI Taxonomy" id="2748378"/>
    <lineage>
        <taxon>Viruses</taxon>
        <taxon>Monodnaviria</taxon>
        <taxon>Shotokuvirae</taxon>
        <taxon>Cressdnaviricota</taxon>
    </lineage>
</organism>
<comment type="cofactor">
    <cofactor evidence="1">
        <name>Mn(2+)</name>
        <dbReference type="ChEBI" id="CHEBI:29035"/>
    </cofactor>
</comment>
<evidence type="ECO:0000256" key="12">
    <source>
        <dbReference type="ARBA" id="ARBA00023124"/>
    </source>
</evidence>
<keyword evidence="3" id="KW-1048">Host nucleus</keyword>
<dbReference type="InterPro" id="IPR000605">
    <property type="entry name" value="Helicase_SF3_ssDNA/RNA_vir"/>
</dbReference>
<keyword evidence="12" id="KW-0190">Covalent protein-DNA linkage</keyword>
<evidence type="ECO:0000313" key="17">
    <source>
        <dbReference type="EMBL" id="QJI53723.1"/>
    </source>
</evidence>
<dbReference type="InterPro" id="IPR049912">
    <property type="entry name" value="CRESS_DNA_REP"/>
</dbReference>
<evidence type="ECO:0000256" key="1">
    <source>
        <dbReference type="ARBA" id="ARBA00001936"/>
    </source>
</evidence>
<keyword evidence="8" id="KW-0479">Metal-binding</keyword>
<evidence type="ECO:0000256" key="3">
    <source>
        <dbReference type="ARBA" id="ARBA00022562"/>
    </source>
</evidence>
<accession>A0A6M3YPA4</accession>
<evidence type="ECO:0000256" key="9">
    <source>
        <dbReference type="ARBA" id="ARBA00022741"/>
    </source>
</evidence>
<sequence>MVTKLMPTDVNCTEVKRMSRARGFCFTDFVLDRAFYDTFEWTYLLCGDERCPTTGRRHWQGYVHLPNGKTDTAMRKLMGGRHVEACRGTMEENINYCTKEGTNEIAIEEGVRPAQGHRSDLESIREMIEKNVGEVEIADMYFGKWCQYRRAFSDYRALKEPKRDWVTEIRYLWGESGSGKSRAAIEAGAVMVNWTGQFVLGYNGEDVVCFDDVDQHTFGSELGRQMLLQMTDRYAMSVNVKGAERNWKPRVIYFTSNTKPEDCYPFNVAAMKRRYTEVRQVGAAYEETAQKNCTEVPYG</sequence>
<dbReference type="Pfam" id="PF02407">
    <property type="entry name" value="Viral_Rep"/>
    <property type="match status" value="1"/>
</dbReference>
<keyword evidence="11" id="KW-0378">Hydrolase</keyword>
<evidence type="ECO:0000256" key="6">
    <source>
        <dbReference type="ARBA" id="ARBA00022705"/>
    </source>
</evidence>
<evidence type="ECO:0000256" key="14">
    <source>
        <dbReference type="ARBA" id="ARBA00023268"/>
    </source>
</evidence>
<protein>
    <submittedName>
        <fullName evidence="17">Replication-associated protein</fullName>
    </submittedName>
</protein>
<dbReference type="GO" id="GO:0016787">
    <property type="term" value="F:hydrolase activity"/>
    <property type="evidence" value="ECO:0007669"/>
    <property type="project" value="UniProtKB-KW"/>
</dbReference>
<evidence type="ECO:0000256" key="13">
    <source>
        <dbReference type="ARBA" id="ARBA00023125"/>
    </source>
</evidence>
<dbReference type="Pfam" id="PF00910">
    <property type="entry name" value="RNA_helicase"/>
    <property type="match status" value="1"/>
</dbReference>
<dbReference type="GO" id="GO:0042025">
    <property type="term" value="C:host cell nucleus"/>
    <property type="evidence" value="ECO:0007669"/>
    <property type="project" value="UniProtKB-SubCell"/>
</dbReference>
<dbReference type="GO" id="GO:0003677">
    <property type="term" value="F:DNA binding"/>
    <property type="evidence" value="ECO:0007669"/>
    <property type="project" value="UniProtKB-KW"/>
</dbReference>
<evidence type="ECO:0000256" key="5">
    <source>
        <dbReference type="ARBA" id="ARBA00022695"/>
    </source>
</evidence>
<keyword evidence="9" id="KW-0547">Nucleotide-binding</keyword>
<keyword evidence="13" id="KW-0238">DNA-binding</keyword>
<evidence type="ECO:0000256" key="4">
    <source>
        <dbReference type="ARBA" id="ARBA00022679"/>
    </source>
</evidence>
<evidence type="ECO:0000259" key="16">
    <source>
        <dbReference type="PROSITE" id="PS52020"/>
    </source>
</evidence>
<dbReference type="GO" id="GO:0003724">
    <property type="term" value="F:RNA helicase activity"/>
    <property type="evidence" value="ECO:0007669"/>
    <property type="project" value="InterPro"/>
</dbReference>
<evidence type="ECO:0000256" key="11">
    <source>
        <dbReference type="ARBA" id="ARBA00022801"/>
    </source>
</evidence>
<evidence type="ECO:0000256" key="8">
    <source>
        <dbReference type="ARBA" id="ARBA00022723"/>
    </source>
</evidence>
<dbReference type="GO" id="GO:0004519">
    <property type="term" value="F:endonuclease activity"/>
    <property type="evidence" value="ECO:0007669"/>
    <property type="project" value="UniProtKB-KW"/>
</dbReference>
<name>A0A6M3YPA4_9VIRU</name>
<dbReference type="GO" id="GO:0016779">
    <property type="term" value="F:nucleotidyltransferase activity"/>
    <property type="evidence" value="ECO:0007669"/>
    <property type="project" value="UniProtKB-KW"/>
</dbReference>
<reference evidence="17" key="1">
    <citation type="submission" date="2020-01" db="EMBL/GenBank/DDBJ databases">
        <title>Novel CRESS-DNA virus.</title>
        <authorList>
            <person name="Liu Q."/>
            <person name="Shan T."/>
            <person name="Yang S."/>
            <person name="Zhang W."/>
        </authorList>
    </citation>
    <scope>NUCLEOTIDE SEQUENCE</scope>
    <source>
        <strain evidence="17">Fla07cir1</strain>
    </source>
</reference>
<dbReference type="GO" id="GO:0006260">
    <property type="term" value="P:DNA replication"/>
    <property type="evidence" value="ECO:0007669"/>
    <property type="project" value="UniProtKB-KW"/>
</dbReference>
<comment type="catalytic activity">
    <reaction evidence="15">
        <text>ATP + H2O = ADP + phosphate + H(+)</text>
        <dbReference type="Rhea" id="RHEA:13065"/>
        <dbReference type="ChEBI" id="CHEBI:15377"/>
        <dbReference type="ChEBI" id="CHEBI:15378"/>
        <dbReference type="ChEBI" id="CHEBI:30616"/>
        <dbReference type="ChEBI" id="CHEBI:43474"/>
        <dbReference type="ChEBI" id="CHEBI:456216"/>
    </reaction>
</comment>
<keyword evidence="4" id="KW-0808">Transferase</keyword>
<evidence type="ECO:0000256" key="7">
    <source>
        <dbReference type="ARBA" id="ARBA00022722"/>
    </source>
</evidence>
<dbReference type="GO" id="GO:0046872">
    <property type="term" value="F:metal ion binding"/>
    <property type="evidence" value="ECO:0007669"/>
    <property type="project" value="UniProtKB-KW"/>
</dbReference>
<dbReference type="GO" id="GO:0003723">
    <property type="term" value="F:RNA binding"/>
    <property type="evidence" value="ECO:0007669"/>
    <property type="project" value="InterPro"/>
</dbReference>
<feature type="domain" description="CRESS-DNA virus Rep endonuclease" evidence="16">
    <location>
        <begin position="18"/>
        <end position="112"/>
    </location>
</feature>
<dbReference type="EMBL" id="MN928923">
    <property type="protein sequence ID" value="QJI53723.1"/>
    <property type="molecule type" value="Genomic_DNA"/>
</dbReference>
<dbReference type="GO" id="GO:0000166">
    <property type="term" value="F:nucleotide binding"/>
    <property type="evidence" value="ECO:0007669"/>
    <property type="project" value="UniProtKB-KW"/>
</dbReference>
<dbReference type="Gene3D" id="3.40.1310.20">
    <property type="match status" value="1"/>
</dbReference>
<evidence type="ECO:0000256" key="2">
    <source>
        <dbReference type="ARBA" id="ARBA00004147"/>
    </source>
</evidence>
<comment type="subcellular location">
    <subcellularLocation>
        <location evidence="2">Host nucleus</location>
    </subcellularLocation>
</comment>
<evidence type="ECO:0000256" key="15">
    <source>
        <dbReference type="ARBA" id="ARBA00049360"/>
    </source>
</evidence>
<keyword evidence="14" id="KW-0511">Multifunctional enzyme</keyword>
<keyword evidence="7" id="KW-0540">Nuclease</keyword>
<keyword evidence="5" id="KW-0548">Nucleotidyltransferase</keyword>